<dbReference type="GO" id="GO:0009002">
    <property type="term" value="F:serine-type D-Ala-D-Ala carboxypeptidase activity"/>
    <property type="evidence" value="ECO:0007669"/>
    <property type="project" value="UniProtKB-UniRule"/>
</dbReference>
<keyword evidence="14 16" id="KW-0131">Cell cycle</keyword>
<comment type="function">
    <text evidence="16">Catalyzes cross-linking of the peptidoglycan cell wall at the division septum.</text>
</comment>
<protein>
    <recommendedName>
        <fullName evidence="16">Peptidoglycan D,D-transpeptidase FtsI</fullName>
        <ecNumber evidence="16">3.4.16.4</ecNumber>
    </recommendedName>
    <alternativeName>
        <fullName evidence="16">Penicillin-binding protein 3</fullName>
        <shortName evidence="16">PBP-3</shortName>
    </alternativeName>
</protein>
<name>A0A370R4Y0_9GAMM</name>
<evidence type="ECO:0000256" key="13">
    <source>
        <dbReference type="ARBA" id="ARBA00023210"/>
    </source>
</evidence>
<keyword evidence="21" id="KW-1185">Reference proteome</keyword>
<comment type="caution">
    <text evidence="20">The sequence shown here is derived from an EMBL/GenBank/DDBJ whole genome shotgun (WGS) entry which is preliminary data.</text>
</comment>
<feature type="domain" description="Penicillin-binding protein transpeptidase" evidence="18">
    <location>
        <begin position="253"/>
        <end position="548"/>
    </location>
</feature>
<dbReference type="GO" id="GO:0008955">
    <property type="term" value="F:peptidoglycan glycosyltransferase activity"/>
    <property type="evidence" value="ECO:0007669"/>
    <property type="project" value="InterPro"/>
</dbReference>
<evidence type="ECO:0000259" key="18">
    <source>
        <dbReference type="Pfam" id="PF00905"/>
    </source>
</evidence>
<comment type="catalytic activity">
    <reaction evidence="16">
        <text>Preferential cleavage: (Ac)2-L-Lys-D-Ala-|-D-Ala. Also transpeptidation of peptidyl-alanyl moieties that are N-acyl substituents of D-alanine.</text>
        <dbReference type="EC" id="3.4.16.4"/>
    </reaction>
</comment>
<dbReference type="InterPro" id="IPR005311">
    <property type="entry name" value="PBP_dimer"/>
</dbReference>
<evidence type="ECO:0000256" key="6">
    <source>
        <dbReference type="ARBA" id="ARBA00022670"/>
    </source>
</evidence>
<dbReference type="HAMAP" id="MF_02080">
    <property type="entry name" value="FtsI_transpept"/>
    <property type="match status" value="1"/>
</dbReference>
<dbReference type="Gene3D" id="3.30.450.330">
    <property type="match status" value="1"/>
</dbReference>
<feature type="transmembrane region" description="Helical" evidence="16">
    <location>
        <begin position="12"/>
        <end position="32"/>
    </location>
</feature>
<gene>
    <name evidence="16" type="primary">ftsI</name>
    <name evidence="20" type="ORF">C8D90_101916</name>
</gene>
<keyword evidence="2 16" id="KW-1003">Cell membrane</keyword>
<dbReference type="GO" id="GO:0000917">
    <property type="term" value="P:division septum assembly"/>
    <property type="evidence" value="ECO:0007669"/>
    <property type="project" value="UniProtKB-KW"/>
</dbReference>
<evidence type="ECO:0000256" key="5">
    <source>
        <dbReference type="ARBA" id="ARBA00022645"/>
    </source>
</evidence>
<dbReference type="Proteomes" id="UP000254848">
    <property type="component" value="Unassembled WGS sequence"/>
</dbReference>
<dbReference type="GO" id="GO:0008658">
    <property type="term" value="F:penicillin binding"/>
    <property type="evidence" value="ECO:0007669"/>
    <property type="project" value="InterPro"/>
</dbReference>
<dbReference type="AlphaFoldDB" id="A0A370R4Y0"/>
<dbReference type="GO" id="GO:0009252">
    <property type="term" value="P:peptidoglycan biosynthetic process"/>
    <property type="evidence" value="ECO:0007669"/>
    <property type="project" value="UniProtKB-UniRule"/>
</dbReference>
<evidence type="ECO:0000256" key="4">
    <source>
        <dbReference type="ARBA" id="ARBA00022618"/>
    </source>
</evidence>
<dbReference type="UniPathway" id="UPA00219"/>
<dbReference type="OrthoDB" id="9789078at2"/>
<keyword evidence="9 16" id="KW-0133">Cell shape</keyword>
<dbReference type="GO" id="GO:0043093">
    <property type="term" value="P:FtsZ-dependent cytokinesis"/>
    <property type="evidence" value="ECO:0007669"/>
    <property type="project" value="UniProtKB-UniRule"/>
</dbReference>
<keyword evidence="5 16" id="KW-0121">Carboxypeptidase</keyword>
<dbReference type="InterPro" id="IPR037532">
    <property type="entry name" value="FtsI_transpept"/>
</dbReference>
<keyword evidence="7 16" id="KW-0812">Transmembrane</keyword>
<evidence type="ECO:0000313" key="21">
    <source>
        <dbReference type="Proteomes" id="UP000254848"/>
    </source>
</evidence>
<keyword evidence="13 16" id="KW-0717">Septation</keyword>
<dbReference type="InterPro" id="IPR036138">
    <property type="entry name" value="PBP_dimer_sf"/>
</dbReference>
<dbReference type="RefSeq" id="WP_115457177.1">
    <property type="nucleotide sequence ID" value="NZ_QRAP01000001.1"/>
</dbReference>
<accession>A0A370R4Y0</accession>
<feature type="domain" description="Penicillin-binding protein dimerisation" evidence="19">
    <location>
        <begin position="61"/>
        <end position="212"/>
    </location>
</feature>
<keyword evidence="10 16" id="KW-0573">Peptidoglycan synthesis</keyword>
<dbReference type="SUPFAM" id="SSF56601">
    <property type="entry name" value="beta-lactamase/transpeptidase-like"/>
    <property type="match status" value="1"/>
</dbReference>
<comment type="pathway">
    <text evidence="16">Cell wall biogenesis; peptidoglycan biosynthesis.</text>
</comment>
<evidence type="ECO:0000256" key="8">
    <source>
        <dbReference type="ARBA" id="ARBA00022801"/>
    </source>
</evidence>
<evidence type="ECO:0000256" key="10">
    <source>
        <dbReference type="ARBA" id="ARBA00022984"/>
    </source>
</evidence>
<dbReference type="PANTHER" id="PTHR30627:SF1">
    <property type="entry name" value="PEPTIDOGLYCAN D,D-TRANSPEPTIDASE FTSI"/>
    <property type="match status" value="1"/>
</dbReference>
<evidence type="ECO:0000256" key="16">
    <source>
        <dbReference type="HAMAP-Rule" id="MF_02080"/>
    </source>
</evidence>
<feature type="active site" description="Acyl-ester intermediate" evidence="16">
    <location>
        <position position="300"/>
    </location>
</feature>
<dbReference type="GO" id="GO:0071555">
    <property type="term" value="P:cell wall organization"/>
    <property type="evidence" value="ECO:0007669"/>
    <property type="project" value="UniProtKB-KW"/>
</dbReference>
<dbReference type="GO" id="GO:0005886">
    <property type="term" value="C:plasma membrane"/>
    <property type="evidence" value="ECO:0007669"/>
    <property type="project" value="UniProtKB-SubCell"/>
</dbReference>
<keyword evidence="6 16" id="KW-0645">Protease</keyword>
<comment type="similarity">
    <text evidence="16">Belongs to the transpeptidase family. FtsI subfamily.</text>
</comment>
<keyword evidence="3 16" id="KW-0997">Cell inner membrane</keyword>
<evidence type="ECO:0000256" key="2">
    <source>
        <dbReference type="ARBA" id="ARBA00022475"/>
    </source>
</evidence>
<dbReference type="SUPFAM" id="SSF56519">
    <property type="entry name" value="Penicillin binding protein dimerisation domain"/>
    <property type="match status" value="1"/>
</dbReference>
<evidence type="ECO:0000259" key="19">
    <source>
        <dbReference type="Pfam" id="PF03717"/>
    </source>
</evidence>
<feature type="region of interest" description="Disordered" evidence="17">
    <location>
        <begin position="571"/>
        <end position="592"/>
    </location>
</feature>
<dbReference type="GO" id="GO:0006508">
    <property type="term" value="P:proteolysis"/>
    <property type="evidence" value="ECO:0007669"/>
    <property type="project" value="UniProtKB-KW"/>
</dbReference>
<dbReference type="FunFam" id="3.40.710.10:FF:000003">
    <property type="entry name" value="Peptidoglycan D,D-transpeptidase FtsI"/>
    <property type="match status" value="1"/>
</dbReference>
<keyword evidence="8 16" id="KW-0378">Hydrolase</keyword>
<dbReference type="Pfam" id="PF03717">
    <property type="entry name" value="PBP_dimer"/>
    <property type="match status" value="1"/>
</dbReference>
<proteinExistence type="inferred from homology"/>
<sequence>MRKKKSSSENTYYQGRFILLYGGIFCFLLILLGRVGYLQLMRHPELEKEADQRSLRSLVTRPLRGTIADRNGQPLAVSVASNDVIADPRHILETDATLSNPQWNYLAGALSLPVEALRQKIDANAQRHFIYLARQAESGVAEYVNKLHLAGISTVPDASRYYPMSEAAADLIGIVGLDQQGLDGIEKGFNGLLQGKPGLRVYRKDGYGNVVNLMQDDPAQQAPTLNLSIDRYLQFVLYSRLRDGVLLNKADSGAAVMLNVNTGEILGMASYPAFNPNNYAGVPQKNMRNVAISDSFEPGSTVKPLVIMAGLERHLIRPDSVIDTIPYPVNGHLIRDVGHWSRLTITGILQKSSDIGVSHIALAMPANVLVNLYHAFGLGVSTGLGIGGESSGYFPLHRQRWSDIERATFSFGYGLRVTPLQMAREYATIGSFGVFRPVSITRVTPPVMGERVMNENTVRTVVHMMESDALPGGSGVKAAVPGYRLAIKTGTAEKMGDSGKYDGGYVNYTAGVAPASHPEVVLVVMINHPTAGNHFGGSVAAPVFGQIMGAALHHLNIAPDALTNQQTITLDERTPPRALSQLNARATPPLPY</sequence>
<keyword evidence="12 16" id="KW-0472">Membrane</keyword>
<dbReference type="Gene3D" id="3.90.1310.10">
    <property type="entry name" value="Penicillin-binding protein 2a (Domain 2)"/>
    <property type="match status" value="1"/>
</dbReference>
<keyword evidence="11 16" id="KW-1133">Transmembrane helix</keyword>
<reference evidence="20 21" key="1">
    <citation type="submission" date="2018-07" db="EMBL/GenBank/DDBJ databases">
        <title>Genomic Encyclopedia of Type Strains, Phase IV (KMG-IV): sequencing the most valuable type-strain genomes for metagenomic binning, comparative biology and taxonomic classification.</title>
        <authorList>
            <person name="Goeker M."/>
        </authorList>
    </citation>
    <scope>NUCLEOTIDE SEQUENCE [LARGE SCALE GENOMIC DNA]</scope>
    <source>
        <strain evidence="20 21">DSM 103736</strain>
    </source>
</reference>
<keyword evidence="4 16" id="KW-0132">Cell division</keyword>
<evidence type="ECO:0000256" key="3">
    <source>
        <dbReference type="ARBA" id="ARBA00022519"/>
    </source>
</evidence>
<dbReference type="InterPro" id="IPR012338">
    <property type="entry name" value="Beta-lactam/transpept-like"/>
</dbReference>
<evidence type="ECO:0000256" key="7">
    <source>
        <dbReference type="ARBA" id="ARBA00022692"/>
    </source>
</evidence>
<evidence type="ECO:0000313" key="20">
    <source>
        <dbReference type="EMBL" id="RDK97466.1"/>
    </source>
</evidence>
<evidence type="ECO:0000256" key="1">
    <source>
        <dbReference type="ARBA" id="ARBA00004370"/>
    </source>
</evidence>
<dbReference type="EC" id="3.4.16.4" evidence="16"/>
<evidence type="ECO:0000256" key="14">
    <source>
        <dbReference type="ARBA" id="ARBA00023306"/>
    </source>
</evidence>
<dbReference type="Gene3D" id="3.40.710.10">
    <property type="entry name" value="DD-peptidase/beta-lactamase superfamily"/>
    <property type="match status" value="1"/>
</dbReference>
<dbReference type="Pfam" id="PF00905">
    <property type="entry name" value="Transpeptidase"/>
    <property type="match status" value="1"/>
</dbReference>
<dbReference type="InterPro" id="IPR001460">
    <property type="entry name" value="PCN-bd_Tpept"/>
</dbReference>
<comment type="subcellular location">
    <subcellularLocation>
        <location evidence="16">Cell inner membrane</location>
        <topology evidence="16">Single-pass membrane protein</topology>
    </subcellularLocation>
    <subcellularLocation>
        <location evidence="1">Membrane</location>
    </subcellularLocation>
</comment>
<evidence type="ECO:0000256" key="17">
    <source>
        <dbReference type="SAM" id="MobiDB-lite"/>
    </source>
</evidence>
<dbReference type="EMBL" id="QRAP01000001">
    <property type="protein sequence ID" value="RDK97466.1"/>
    <property type="molecule type" value="Genomic_DNA"/>
</dbReference>
<evidence type="ECO:0000256" key="15">
    <source>
        <dbReference type="ARBA" id="ARBA00023316"/>
    </source>
</evidence>
<dbReference type="PANTHER" id="PTHR30627">
    <property type="entry name" value="PEPTIDOGLYCAN D,D-TRANSPEPTIDASE"/>
    <property type="match status" value="1"/>
</dbReference>
<dbReference type="InterPro" id="IPR050515">
    <property type="entry name" value="Beta-lactam/transpept"/>
</dbReference>
<evidence type="ECO:0000256" key="11">
    <source>
        <dbReference type="ARBA" id="ARBA00022989"/>
    </source>
</evidence>
<keyword evidence="15 16" id="KW-0961">Cell wall biogenesis/degradation</keyword>
<organism evidence="20 21">
    <name type="scientific">Enterobacillus tribolii</name>
    <dbReference type="NCBI Taxonomy" id="1487935"/>
    <lineage>
        <taxon>Bacteria</taxon>
        <taxon>Pseudomonadati</taxon>
        <taxon>Pseudomonadota</taxon>
        <taxon>Gammaproteobacteria</taxon>
        <taxon>Enterobacterales</taxon>
        <taxon>Hafniaceae</taxon>
        <taxon>Enterobacillus</taxon>
    </lineage>
</organism>
<dbReference type="GO" id="GO:0008360">
    <property type="term" value="P:regulation of cell shape"/>
    <property type="evidence" value="ECO:0007669"/>
    <property type="project" value="UniProtKB-KW"/>
</dbReference>
<evidence type="ECO:0000256" key="9">
    <source>
        <dbReference type="ARBA" id="ARBA00022960"/>
    </source>
</evidence>
<evidence type="ECO:0000256" key="12">
    <source>
        <dbReference type="ARBA" id="ARBA00023136"/>
    </source>
</evidence>